<keyword evidence="2" id="KW-0413">Isomerase</keyword>
<accession>A0A1G8M3Y9</accession>
<organism evidence="2 3">
    <name type="scientific">Rhodococcus triatomae</name>
    <dbReference type="NCBI Taxonomy" id="300028"/>
    <lineage>
        <taxon>Bacteria</taxon>
        <taxon>Bacillati</taxon>
        <taxon>Actinomycetota</taxon>
        <taxon>Actinomycetes</taxon>
        <taxon>Mycobacteriales</taxon>
        <taxon>Nocardiaceae</taxon>
        <taxon>Rhodococcus</taxon>
    </lineage>
</organism>
<keyword evidence="3" id="KW-1185">Reference proteome</keyword>
<protein>
    <submittedName>
        <fullName evidence="2">Maleate isomerase</fullName>
    </submittedName>
</protein>
<reference evidence="2 3" key="1">
    <citation type="submission" date="2016-10" db="EMBL/GenBank/DDBJ databases">
        <authorList>
            <person name="de Groot N.N."/>
        </authorList>
    </citation>
    <scope>NUCLEOTIDE SEQUENCE [LARGE SCALE GENOMIC DNA]</scope>
    <source>
        <strain evidence="2 3">DSM 44892</strain>
    </source>
</reference>
<gene>
    <name evidence="2" type="ORF">SAMN05444695_10984</name>
</gene>
<feature type="region of interest" description="Disordered" evidence="1">
    <location>
        <begin position="290"/>
        <end position="312"/>
    </location>
</feature>
<dbReference type="GO" id="GO:0016853">
    <property type="term" value="F:isomerase activity"/>
    <property type="evidence" value="ECO:0007669"/>
    <property type="project" value="UniProtKB-KW"/>
</dbReference>
<dbReference type="InterPro" id="IPR026286">
    <property type="entry name" value="MaiA/AMDase"/>
</dbReference>
<dbReference type="Pfam" id="PF17645">
    <property type="entry name" value="Amdase"/>
    <property type="match status" value="1"/>
</dbReference>
<dbReference type="PANTHER" id="PTHR40267">
    <property type="entry name" value="BLR3294 PROTEIN"/>
    <property type="match status" value="1"/>
</dbReference>
<proteinExistence type="predicted"/>
<sequence length="312" mass="34354">MMSKATTRQRYIGVIAPYDFALDREIWKWAPKRVTLMLTRTSHLGLPSTVAMAEGISSEYALRSRTQALLTAEPDVVLYLCTSGSFVRGADAERQMREVMIDAGAREAVTTSGSLVTAAHALGVRRLAVATPYIDTVTDKLRDFLGESGLEVVGDSRLGRDERIWQIETKMIRRLVRAADRPDADAVFISCTNLRTYGLIRELEAELGKPVLTANQVSVWNALRVAGITQPNLEQRLFLDTRSPDQHLSDDHTPTTALVPMPSERTLVAAVPENLTFDATHPHVAGCGGHRVEATHHGGEHGARHEAEVRVE</sequence>
<evidence type="ECO:0000313" key="2">
    <source>
        <dbReference type="EMBL" id="SDI62090.1"/>
    </source>
</evidence>
<name>A0A1G8M3Y9_9NOCA</name>
<evidence type="ECO:0000313" key="3">
    <source>
        <dbReference type="Proteomes" id="UP000183263"/>
    </source>
</evidence>
<dbReference type="PANTHER" id="PTHR40267:SF1">
    <property type="entry name" value="BLR3294 PROTEIN"/>
    <property type="match status" value="1"/>
</dbReference>
<dbReference type="EMBL" id="FNDN01000009">
    <property type="protein sequence ID" value="SDI62090.1"/>
    <property type="molecule type" value="Genomic_DNA"/>
</dbReference>
<dbReference type="Proteomes" id="UP000183263">
    <property type="component" value="Unassembled WGS sequence"/>
</dbReference>
<evidence type="ECO:0000256" key="1">
    <source>
        <dbReference type="SAM" id="MobiDB-lite"/>
    </source>
</evidence>
<dbReference type="Gene3D" id="3.40.50.12500">
    <property type="match status" value="1"/>
</dbReference>
<dbReference type="InterPro" id="IPR053714">
    <property type="entry name" value="Iso_Racemase_Enz_sf"/>
</dbReference>
<dbReference type="AlphaFoldDB" id="A0A1G8M3Y9"/>